<comment type="caution">
    <text evidence="7">The sequence shown here is derived from an EMBL/GenBank/DDBJ whole genome shotgun (WGS) entry which is preliminary data.</text>
</comment>
<protein>
    <recommendedName>
        <fullName evidence="6">O-fucosyltransferase family protein</fullName>
    </recommendedName>
</protein>
<keyword evidence="4" id="KW-0294">Fucose metabolism</keyword>
<keyword evidence="3" id="KW-0808">Transferase</keyword>
<accession>A0A392MDW7</accession>
<dbReference type="InterPro" id="IPR052272">
    <property type="entry name" value="GT106_glycosyltransferase"/>
</dbReference>
<dbReference type="InterPro" id="IPR019378">
    <property type="entry name" value="GDP-Fuc_O-FucTrfase"/>
</dbReference>
<evidence type="ECO:0000256" key="5">
    <source>
        <dbReference type="ARBA" id="ARBA00023277"/>
    </source>
</evidence>
<dbReference type="EMBL" id="LXQA010008155">
    <property type="protein sequence ID" value="MCH85249.1"/>
    <property type="molecule type" value="Genomic_DNA"/>
</dbReference>
<feature type="non-terminal residue" evidence="7">
    <location>
        <position position="70"/>
    </location>
</feature>
<evidence type="ECO:0000256" key="1">
    <source>
        <dbReference type="ARBA" id="ARBA00007737"/>
    </source>
</evidence>
<evidence type="ECO:0000256" key="2">
    <source>
        <dbReference type="ARBA" id="ARBA00022676"/>
    </source>
</evidence>
<dbReference type="PANTHER" id="PTHR31933">
    <property type="entry name" value="O-FUCOSYLTRANSFERASE 2-RELATED"/>
    <property type="match status" value="1"/>
</dbReference>
<organism evidence="7 8">
    <name type="scientific">Trifolium medium</name>
    <dbReference type="NCBI Taxonomy" id="97028"/>
    <lineage>
        <taxon>Eukaryota</taxon>
        <taxon>Viridiplantae</taxon>
        <taxon>Streptophyta</taxon>
        <taxon>Embryophyta</taxon>
        <taxon>Tracheophyta</taxon>
        <taxon>Spermatophyta</taxon>
        <taxon>Magnoliopsida</taxon>
        <taxon>eudicotyledons</taxon>
        <taxon>Gunneridae</taxon>
        <taxon>Pentapetalae</taxon>
        <taxon>rosids</taxon>
        <taxon>fabids</taxon>
        <taxon>Fabales</taxon>
        <taxon>Fabaceae</taxon>
        <taxon>Papilionoideae</taxon>
        <taxon>50 kb inversion clade</taxon>
        <taxon>NPAAA clade</taxon>
        <taxon>Hologalegina</taxon>
        <taxon>IRL clade</taxon>
        <taxon>Trifolieae</taxon>
        <taxon>Trifolium</taxon>
    </lineage>
</organism>
<comment type="similarity">
    <text evidence="1">Belongs to the glycosyltransferase GT106 family.</text>
</comment>
<evidence type="ECO:0000256" key="3">
    <source>
        <dbReference type="ARBA" id="ARBA00022679"/>
    </source>
</evidence>
<evidence type="ECO:0000256" key="6">
    <source>
        <dbReference type="ARBA" id="ARBA00030350"/>
    </source>
</evidence>
<reference evidence="7 8" key="1">
    <citation type="journal article" date="2018" name="Front. Plant Sci.">
        <title>Red Clover (Trifolium pratense) and Zigzag Clover (T. medium) - A Picture of Genomic Similarities and Differences.</title>
        <authorList>
            <person name="Dluhosova J."/>
            <person name="Istvanek J."/>
            <person name="Nedelnik J."/>
            <person name="Repkova J."/>
        </authorList>
    </citation>
    <scope>NUCLEOTIDE SEQUENCE [LARGE SCALE GENOMIC DNA]</scope>
    <source>
        <strain evidence="8">cv. 10/8</strain>
        <tissue evidence="7">Leaf</tissue>
    </source>
</reference>
<keyword evidence="8" id="KW-1185">Reference proteome</keyword>
<sequence length="70" mass="8151">MKLNSFEDIFDVDHFIDVLRDEVSIVKELPGEYSWSTREYYATGIRATRIKTAPVATADWYIENVLPILQ</sequence>
<evidence type="ECO:0000256" key="4">
    <source>
        <dbReference type="ARBA" id="ARBA00023253"/>
    </source>
</evidence>
<evidence type="ECO:0000313" key="7">
    <source>
        <dbReference type="EMBL" id="MCH85249.1"/>
    </source>
</evidence>
<dbReference type="AlphaFoldDB" id="A0A392MDW7"/>
<proteinExistence type="inferred from homology"/>
<keyword evidence="2" id="KW-0328">Glycosyltransferase</keyword>
<keyword evidence="5" id="KW-0119">Carbohydrate metabolism</keyword>
<gene>
    <name evidence="7" type="ORF">A2U01_0006093</name>
</gene>
<dbReference type="Proteomes" id="UP000265520">
    <property type="component" value="Unassembled WGS sequence"/>
</dbReference>
<dbReference type="GO" id="GO:0006004">
    <property type="term" value="P:fucose metabolic process"/>
    <property type="evidence" value="ECO:0007669"/>
    <property type="project" value="UniProtKB-KW"/>
</dbReference>
<dbReference type="GO" id="GO:0016757">
    <property type="term" value="F:glycosyltransferase activity"/>
    <property type="evidence" value="ECO:0007669"/>
    <property type="project" value="UniProtKB-KW"/>
</dbReference>
<dbReference type="PANTHER" id="PTHR31933:SF5">
    <property type="entry name" value="O-FUCOSYLTRANSFERASE 31"/>
    <property type="match status" value="1"/>
</dbReference>
<name>A0A392MDW7_9FABA</name>
<dbReference type="Pfam" id="PF10250">
    <property type="entry name" value="O-FucT"/>
    <property type="match status" value="1"/>
</dbReference>
<evidence type="ECO:0000313" key="8">
    <source>
        <dbReference type="Proteomes" id="UP000265520"/>
    </source>
</evidence>